<accession>A0A6J4AGV1</accession>
<reference evidence="1" key="1">
    <citation type="submission" date="2019-10" db="EMBL/GenBank/DDBJ databases">
        <title>Molecular biological diagnosis of kuchijirosho (snout ulcer disease) of fugu Takifugu rubripes: a novel RNA virus.</title>
        <authorList>
            <person name="Miyadai T."/>
            <person name="Katou A."/>
            <person name="Kitamura M."/>
            <person name="Maeda T."/>
            <person name="Odaka T."/>
            <person name="Suetake H."/>
            <person name="Yoshida T."/>
        </authorList>
    </citation>
    <scope>NUCLEOTIDE SEQUENCE</scope>
</reference>
<dbReference type="EMBL" id="LC504499">
    <property type="protein sequence ID" value="BBO25536.1"/>
    <property type="molecule type" value="Genomic_RNA"/>
</dbReference>
<protein>
    <submittedName>
        <fullName evidence="1">Uncharacterized protein</fullName>
    </submittedName>
</protein>
<evidence type="ECO:0000313" key="1">
    <source>
        <dbReference type="EMBL" id="BBO25536.1"/>
    </source>
</evidence>
<proteinExistence type="predicted"/>
<name>A0A6J4AGV1_9VIRU</name>
<organism evidence="1">
    <name type="scientific">Takifugu rubripes RNA virus</name>
    <dbReference type="NCBI Taxonomy" id="2652723"/>
    <lineage>
        <taxon>Viruses</taxon>
        <taxon>Riboviria</taxon>
    </lineage>
</organism>
<sequence length="415" mass="46394">MPDGHSPDLIGTAGRANVEVKVSTLSEPPLQEGAESGNIVVFNPVTKSVRTRGPQGVLLNAMMEAASSVYEEVLAIGMEAVRGYIDLDDPEETRERALPYDWKFGLTKDIPEWIKNRDNAPEAVYVPYERKEMISKVPRIMTPEVIDTIEYKRCWGFIQGLTPSRGGAVLQKEDITAFGFLRNEKRWFYPVEMKGERPTKPKKIPLGLPSYDPELLDEVYAWYQKGTRKNQLGWPFKAMPGLYVMCTTLQGAQKYTRSKTLMFLFTNALCPEPHHGKPELVGPGGDSRQTSDVVWSLHRMDVGHGKHKTLRQTLPAAVMAAHDKDGKSFLNWEGPVSNFPTAFSNAVMASYMFHNCGALSEARVLMHCVASILDGGRVYMESIEVLPEMIKTSRCPAARAAMVAFARHVDARDEQ</sequence>